<evidence type="ECO:0000313" key="2">
    <source>
        <dbReference type="Proteomes" id="UP000734854"/>
    </source>
</evidence>
<dbReference type="EMBL" id="JACMSC010000019">
    <property type="protein sequence ID" value="KAG6473745.1"/>
    <property type="molecule type" value="Genomic_DNA"/>
</dbReference>
<evidence type="ECO:0000313" key="1">
    <source>
        <dbReference type="EMBL" id="KAG6473745.1"/>
    </source>
</evidence>
<keyword evidence="2" id="KW-1185">Reference proteome</keyword>
<dbReference type="PANTHER" id="PTHR35121">
    <property type="entry name" value="HOMEODOMAIN PROTEIN 8, PUTATIVE-RELATED"/>
    <property type="match status" value="1"/>
</dbReference>
<sequence>MMAAGANSLLRCIFEGCIQARCSDIDQRPYHRNCKCALHRRRFANPGPRPNISYPTRRPRRLRHGLSLAADSASPDLLLDGERSRRHRPVEAAEDIIDFSSWEAVP</sequence>
<accession>A0A8J5CBC2</accession>
<dbReference type="PANTHER" id="PTHR35121:SF2">
    <property type="entry name" value="SWIM-TYPE DOMAIN-CONTAINING PROTEIN"/>
    <property type="match status" value="1"/>
</dbReference>
<comment type="caution">
    <text evidence="1">The sequence shown here is derived from an EMBL/GenBank/DDBJ whole genome shotgun (WGS) entry which is preliminary data.</text>
</comment>
<proteinExistence type="predicted"/>
<dbReference type="Proteomes" id="UP000734854">
    <property type="component" value="Unassembled WGS sequence"/>
</dbReference>
<protein>
    <submittedName>
        <fullName evidence="1">Uncharacterized protein</fullName>
    </submittedName>
</protein>
<reference evidence="1 2" key="1">
    <citation type="submission" date="2020-08" db="EMBL/GenBank/DDBJ databases">
        <title>Plant Genome Project.</title>
        <authorList>
            <person name="Zhang R.-G."/>
        </authorList>
    </citation>
    <scope>NUCLEOTIDE SEQUENCE [LARGE SCALE GENOMIC DNA]</scope>
    <source>
        <tissue evidence="1">Rhizome</tissue>
    </source>
</reference>
<name>A0A8J5CBC2_ZINOF</name>
<gene>
    <name evidence="1" type="ORF">ZIOFF_067662</name>
</gene>
<organism evidence="1 2">
    <name type="scientific">Zingiber officinale</name>
    <name type="common">Ginger</name>
    <name type="synonym">Amomum zingiber</name>
    <dbReference type="NCBI Taxonomy" id="94328"/>
    <lineage>
        <taxon>Eukaryota</taxon>
        <taxon>Viridiplantae</taxon>
        <taxon>Streptophyta</taxon>
        <taxon>Embryophyta</taxon>
        <taxon>Tracheophyta</taxon>
        <taxon>Spermatophyta</taxon>
        <taxon>Magnoliopsida</taxon>
        <taxon>Liliopsida</taxon>
        <taxon>Zingiberales</taxon>
        <taxon>Zingiberaceae</taxon>
        <taxon>Zingiber</taxon>
    </lineage>
</organism>
<dbReference type="AlphaFoldDB" id="A0A8J5CBC2"/>